<evidence type="ECO:0000313" key="4">
    <source>
        <dbReference type="EMBL" id="PNW76634.1"/>
    </source>
</evidence>
<reference evidence="4 5" key="1">
    <citation type="journal article" date="2007" name="Science">
        <title>The Chlamydomonas genome reveals the evolution of key animal and plant functions.</title>
        <authorList>
            <person name="Merchant S.S."/>
            <person name="Prochnik S.E."/>
            <person name="Vallon O."/>
            <person name="Harris E.H."/>
            <person name="Karpowicz S.J."/>
            <person name="Witman G.B."/>
            <person name="Terry A."/>
            <person name="Salamov A."/>
            <person name="Fritz-Laylin L.K."/>
            <person name="Marechal-Drouard L."/>
            <person name="Marshall W.F."/>
            <person name="Qu L.H."/>
            <person name="Nelson D.R."/>
            <person name="Sanderfoot A.A."/>
            <person name="Spalding M.H."/>
            <person name="Kapitonov V.V."/>
            <person name="Ren Q."/>
            <person name="Ferris P."/>
            <person name="Lindquist E."/>
            <person name="Shapiro H."/>
            <person name="Lucas S.M."/>
            <person name="Grimwood J."/>
            <person name="Schmutz J."/>
            <person name="Cardol P."/>
            <person name="Cerutti H."/>
            <person name="Chanfreau G."/>
            <person name="Chen C.L."/>
            <person name="Cognat V."/>
            <person name="Croft M.T."/>
            <person name="Dent R."/>
            <person name="Dutcher S."/>
            <person name="Fernandez E."/>
            <person name="Fukuzawa H."/>
            <person name="Gonzalez-Ballester D."/>
            <person name="Gonzalez-Halphen D."/>
            <person name="Hallmann A."/>
            <person name="Hanikenne M."/>
            <person name="Hippler M."/>
            <person name="Inwood W."/>
            <person name="Jabbari K."/>
            <person name="Kalanon M."/>
            <person name="Kuras R."/>
            <person name="Lefebvre P.A."/>
            <person name="Lemaire S.D."/>
            <person name="Lobanov A.V."/>
            <person name="Lohr M."/>
            <person name="Manuell A."/>
            <person name="Meier I."/>
            <person name="Mets L."/>
            <person name="Mittag M."/>
            <person name="Mittelmeier T."/>
            <person name="Moroney J.V."/>
            <person name="Moseley J."/>
            <person name="Napoli C."/>
            <person name="Nedelcu A.M."/>
            <person name="Niyogi K."/>
            <person name="Novoselov S.V."/>
            <person name="Paulsen I.T."/>
            <person name="Pazour G."/>
            <person name="Purton S."/>
            <person name="Ral J.P."/>
            <person name="Riano-Pachon D.M."/>
            <person name="Riekhof W."/>
            <person name="Rymarquis L."/>
            <person name="Schroda M."/>
            <person name="Stern D."/>
            <person name="Umen J."/>
            <person name="Willows R."/>
            <person name="Wilson N."/>
            <person name="Zimmer S.L."/>
            <person name="Allmer J."/>
            <person name="Balk J."/>
            <person name="Bisova K."/>
            <person name="Chen C.J."/>
            <person name="Elias M."/>
            <person name="Gendler K."/>
            <person name="Hauser C."/>
            <person name="Lamb M.R."/>
            <person name="Ledford H."/>
            <person name="Long J.C."/>
            <person name="Minagawa J."/>
            <person name="Page M.D."/>
            <person name="Pan J."/>
            <person name="Pootakham W."/>
            <person name="Roje S."/>
            <person name="Rose A."/>
            <person name="Stahlberg E."/>
            <person name="Terauchi A.M."/>
            <person name="Yang P."/>
            <person name="Ball S."/>
            <person name="Bowler C."/>
            <person name="Dieckmann C.L."/>
            <person name="Gladyshev V.N."/>
            <person name="Green P."/>
            <person name="Jorgensen R."/>
            <person name="Mayfield S."/>
            <person name="Mueller-Roeber B."/>
            <person name="Rajamani S."/>
            <person name="Sayre R.T."/>
            <person name="Brokstein P."/>
            <person name="Dubchak I."/>
            <person name="Goodstein D."/>
            <person name="Hornick L."/>
            <person name="Huang Y.W."/>
            <person name="Jhaveri J."/>
            <person name="Luo Y."/>
            <person name="Martinez D."/>
            <person name="Ngau W.C."/>
            <person name="Otillar B."/>
            <person name="Poliakov A."/>
            <person name="Porter A."/>
            <person name="Szajkowski L."/>
            <person name="Werner G."/>
            <person name="Zhou K."/>
            <person name="Grigoriev I.V."/>
            <person name="Rokhsar D.S."/>
            <person name="Grossman A.R."/>
        </authorList>
    </citation>
    <scope>NUCLEOTIDE SEQUENCE [LARGE SCALE GENOMIC DNA]</scope>
    <source>
        <strain evidence="5">CC-503</strain>
    </source>
</reference>
<feature type="compositionally biased region" description="Basic residues" evidence="2">
    <location>
        <begin position="558"/>
        <end position="567"/>
    </location>
</feature>
<organism evidence="4 5">
    <name type="scientific">Chlamydomonas reinhardtii</name>
    <name type="common">Chlamydomonas smithii</name>
    <dbReference type="NCBI Taxonomy" id="3055"/>
    <lineage>
        <taxon>Eukaryota</taxon>
        <taxon>Viridiplantae</taxon>
        <taxon>Chlorophyta</taxon>
        <taxon>core chlorophytes</taxon>
        <taxon>Chlorophyceae</taxon>
        <taxon>CS clade</taxon>
        <taxon>Chlamydomonadales</taxon>
        <taxon>Chlamydomonadaceae</taxon>
        <taxon>Chlamydomonas</taxon>
    </lineage>
</organism>
<proteinExistence type="predicted"/>
<feature type="compositionally biased region" description="Pro residues" evidence="2">
    <location>
        <begin position="489"/>
        <end position="557"/>
    </location>
</feature>
<dbReference type="OrthoDB" id="532345at2759"/>
<dbReference type="RefSeq" id="XP_042919509.1">
    <property type="nucleotide sequence ID" value="XM_043067513.1"/>
</dbReference>
<dbReference type="Proteomes" id="UP000006906">
    <property type="component" value="Chromosome 11"/>
</dbReference>
<dbReference type="Gramene" id="PNW76634">
    <property type="protein sequence ID" value="PNW76634"/>
    <property type="gene ID" value="CHLRE_11g467756v5"/>
</dbReference>
<evidence type="ECO:0000256" key="1">
    <source>
        <dbReference type="ARBA" id="ARBA00022581"/>
    </source>
</evidence>
<dbReference type="PANTHER" id="PTHR13037:SF24">
    <property type="entry name" value="POLYCOMB PROTEIN PCL-RELATED"/>
    <property type="match status" value="1"/>
</dbReference>
<gene>
    <name evidence="4" type="ORF">CHLRE_11g467756v5</name>
</gene>
<evidence type="ECO:0000256" key="2">
    <source>
        <dbReference type="SAM" id="MobiDB-lite"/>
    </source>
</evidence>
<dbReference type="KEGG" id="cre:CHLRE_11g467756v5"/>
<dbReference type="InterPro" id="IPR008752">
    <property type="entry name" value="Peptidase_M11"/>
</dbReference>
<dbReference type="AlphaFoldDB" id="A0A2K3D7X9"/>
<protein>
    <recommendedName>
        <fullName evidence="3">Peptidase M11 gametolysin domain-containing protein</fullName>
    </recommendedName>
</protein>
<dbReference type="PANTHER" id="PTHR13037">
    <property type="entry name" value="FORMIN"/>
    <property type="match status" value="1"/>
</dbReference>
<dbReference type="STRING" id="3055.A0A2K3D7X9"/>
<keyword evidence="5" id="KW-1185">Reference proteome</keyword>
<dbReference type="GeneID" id="5725029"/>
<accession>A0A2K3D7X9</accession>
<evidence type="ECO:0000313" key="5">
    <source>
        <dbReference type="Proteomes" id="UP000006906"/>
    </source>
</evidence>
<dbReference type="EMBL" id="CM008972">
    <property type="protein sequence ID" value="PNW76634.1"/>
    <property type="molecule type" value="Genomic_DNA"/>
</dbReference>
<dbReference type="InParanoid" id="A0A2K3D7X9"/>
<evidence type="ECO:0000259" key="3">
    <source>
        <dbReference type="Pfam" id="PF05548"/>
    </source>
</evidence>
<feature type="region of interest" description="Disordered" evidence="2">
    <location>
        <begin position="486"/>
        <end position="567"/>
    </location>
</feature>
<name>A0A2K3D7X9_CHLRE</name>
<keyword evidence="1" id="KW-0945">Host-virus interaction</keyword>
<dbReference type="Pfam" id="PF05548">
    <property type="entry name" value="Peptidase_M11"/>
    <property type="match status" value="1"/>
</dbReference>
<feature type="domain" description="Peptidase M11 gametolysin" evidence="3">
    <location>
        <begin position="152"/>
        <end position="445"/>
    </location>
</feature>
<sequence length="567" mass="60099">MPRRLAFHTSSMYTAVTTAALLLAAGAAFLPLLAAAAAPTSATRFEGRLVTFSHVGDAGHGEAGNAPGLAEAREWALVHPQTNTLVHKFARGFAPPGRDRNQRRITPGAQVSMSCVSFDPVTGLCTAVAPGDAYLISGPTPPAAAARKVENILLMRLDFTACGYKMTSLTDTDIKTMYLGPNMDGNGGHAQAFEDCSYGALRLNASAFRVVTVVVPNCVATCDFYGITVPSDTAAKALLGVDIYTAYTNLVYLLPDNYFSLCGWSGMATIPGQQVMIHSAPNYTGIYNRMTVLQESLHNFLAWHSYQFDMVYQDPSTCMAQTPVCPSAADLHRLGWGSPASGGDALSAATLPPGTVKSFNLPASYLTGTGSFIRIKTDWTSFYNSTTYGKNIYVSVRVPKRSDAALKPEQASKVLVHHVRAAINNAFPADTSDPYLNYLMAVSPNSAGNATDYNLVVIAGNWVGTDILSVGVCRYLASPAECPTSIPAAVPPRPPKPPSPPSPSPPRPRPPSPSPPTPLPPLPPSPPPRPSPPPSPLPRPPSPRPPSPSPPSPPPPPKSKKGRRLLQ</sequence>